<gene>
    <name evidence="1" type="ORF">Clacol_002053</name>
</gene>
<name>A0AAV4ZZP0_9AGAM</name>
<evidence type="ECO:0000313" key="1">
    <source>
        <dbReference type="EMBL" id="GJJ07847.1"/>
    </source>
</evidence>
<accession>A0AAV4ZZP0</accession>
<organism evidence="1 2">
    <name type="scientific">Clathrus columnatus</name>
    <dbReference type="NCBI Taxonomy" id="1419009"/>
    <lineage>
        <taxon>Eukaryota</taxon>
        <taxon>Fungi</taxon>
        <taxon>Dikarya</taxon>
        <taxon>Basidiomycota</taxon>
        <taxon>Agaricomycotina</taxon>
        <taxon>Agaricomycetes</taxon>
        <taxon>Phallomycetidae</taxon>
        <taxon>Phallales</taxon>
        <taxon>Clathraceae</taxon>
        <taxon>Clathrus</taxon>
    </lineage>
</organism>
<dbReference type="EMBL" id="BPWL01000002">
    <property type="protein sequence ID" value="GJJ07847.1"/>
    <property type="molecule type" value="Genomic_DNA"/>
</dbReference>
<comment type="caution">
    <text evidence="1">The sequence shown here is derived from an EMBL/GenBank/DDBJ whole genome shotgun (WGS) entry which is preliminary data.</text>
</comment>
<keyword evidence="2" id="KW-1185">Reference proteome</keyword>
<sequence>MSLSGLDLDTIDVLSKIPIRSPPLRAFKLELRIGTVEDEHLEDVEVLLRQKRKDDKAMEGGLPFPSLRKIDLGAEIFSETSLTADVIGQVIQFLKLVDFTCAPRYDHTTQIIAFMDSVHRDCPNLQKITILGNDRVVSLPRQAIKALIECPHLTDLQVEYCL</sequence>
<protein>
    <submittedName>
        <fullName evidence="1">Uncharacterized protein</fullName>
    </submittedName>
</protein>
<evidence type="ECO:0000313" key="2">
    <source>
        <dbReference type="Proteomes" id="UP001050691"/>
    </source>
</evidence>
<reference evidence="1" key="1">
    <citation type="submission" date="2021-10" db="EMBL/GenBank/DDBJ databases">
        <title>De novo Genome Assembly of Clathrus columnatus (Basidiomycota, Fungi) Using Illumina and Nanopore Sequence Data.</title>
        <authorList>
            <person name="Ogiso-Tanaka E."/>
            <person name="Itagaki H."/>
            <person name="Hosoya T."/>
            <person name="Hosaka K."/>
        </authorList>
    </citation>
    <scope>NUCLEOTIDE SEQUENCE</scope>
    <source>
        <strain evidence="1">MO-923</strain>
    </source>
</reference>
<proteinExistence type="predicted"/>
<dbReference type="AlphaFoldDB" id="A0AAV4ZZP0"/>
<dbReference type="Proteomes" id="UP001050691">
    <property type="component" value="Unassembled WGS sequence"/>
</dbReference>